<dbReference type="Pfam" id="PF13193">
    <property type="entry name" value="AMP-binding_C"/>
    <property type="match status" value="1"/>
</dbReference>
<dbReference type="SUPFAM" id="SSF56801">
    <property type="entry name" value="Acetyl-CoA synthetase-like"/>
    <property type="match status" value="1"/>
</dbReference>
<dbReference type="GO" id="GO:0016874">
    <property type="term" value="F:ligase activity"/>
    <property type="evidence" value="ECO:0007669"/>
    <property type="project" value="UniProtKB-KW"/>
</dbReference>
<dbReference type="Pfam" id="PF00501">
    <property type="entry name" value="AMP-binding"/>
    <property type="match status" value="1"/>
</dbReference>
<dbReference type="PANTHER" id="PTHR42814">
    <property type="entry name" value="AMP-BINDING DOMAIN-CONTAINING PROTEIN"/>
    <property type="match status" value="1"/>
</dbReference>
<organism evidence="3 4">
    <name type="scientific">Plakobranchus ocellatus</name>
    <dbReference type="NCBI Taxonomy" id="259542"/>
    <lineage>
        <taxon>Eukaryota</taxon>
        <taxon>Metazoa</taxon>
        <taxon>Spiralia</taxon>
        <taxon>Lophotrochozoa</taxon>
        <taxon>Mollusca</taxon>
        <taxon>Gastropoda</taxon>
        <taxon>Heterobranchia</taxon>
        <taxon>Euthyneura</taxon>
        <taxon>Panpulmonata</taxon>
        <taxon>Sacoglossa</taxon>
        <taxon>Placobranchoidea</taxon>
        <taxon>Plakobranchidae</taxon>
        <taxon>Plakobranchus</taxon>
    </lineage>
</organism>
<comment type="caution">
    <text evidence="3">The sequence shown here is derived from an EMBL/GenBank/DDBJ whole genome shotgun (WGS) entry which is preliminary data.</text>
</comment>
<dbReference type="Gene3D" id="3.30.300.30">
    <property type="match status" value="1"/>
</dbReference>
<dbReference type="Gene3D" id="3.40.50.12780">
    <property type="entry name" value="N-terminal domain of ligase-like"/>
    <property type="match status" value="1"/>
</dbReference>
<gene>
    <name evidence="3" type="ORF">PoB_001561100</name>
</gene>
<keyword evidence="3" id="KW-0436">Ligase</keyword>
<dbReference type="InterPro" id="IPR025110">
    <property type="entry name" value="AMP-bd_C"/>
</dbReference>
<keyword evidence="4" id="KW-1185">Reference proteome</keyword>
<proteinExistence type="predicted"/>
<evidence type="ECO:0000313" key="3">
    <source>
        <dbReference type="EMBL" id="GFN89105.1"/>
    </source>
</evidence>
<name>A0AAV3YPN8_9GAST</name>
<dbReference type="InterPro" id="IPR042099">
    <property type="entry name" value="ANL_N_sf"/>
</dbReference>
<dbReference type="Proteomes" id="UP000735302">
    <property type="component" value="Unassembled WGS sequence"/>
</dbReference>
<feature type="domain" description="AMP-dependent synthetase/ligase" evidence="1">
    <location>
        <begin position="12"/>
        <end position="390"/>
    </location>
</feature>
<dbReference type="PANTHER" id="PTHR42814:SF3">
    <property type="entry name" value="BETA-N-ACETYLHEXOSAMINIDASE"/>
    <property type="match status" value="1"/>
</dbReference>
<protein>
    <submittedName>
        <fullName evidence="3">2-succinylbenzoate--coa ligase</fullName>
    </submittedName>
</protein>
<dbReference type="AlphaFoldDB" id="A0AAV3YPN8"/>
<feature type="domain" description="AMP-binding enzyme C-terminal" evidence="2">
    <location>
        <begin position="448"/>
        <end position="531"/>
    </location>
</feature>
<dbReference type="InterPro" id="IPR000873">
    <property type="entry name" value="AMP-dep_synth/lig_dom"/>
</dbReference>
<sequence length="550" mass="60317">MGKSLVSEIVQRGKEFPNKPAFVFLGDNSRRTVLTFGDVSYLSQKFAAVLHNKGIEEGDVVCNTLAHSPERLITQLGTIMAGAVFLNGQVCLTDGSDFLRSLNDGHVKAVIYNSKDPRGAYGVLKGRMEKTTGTDKVACADVPTLDTIIPCVQESNKGTDKSLLDELREEYGSLCVDRGPASVVAYMCTSGSTGAFKLVSFTSDFLFDAFQDFNRLLDISKDSIYLNDKPFGWFGGFPGSVLFQGCTRITIEDTVPRDEAYPQIYTEAMRAEKCTCAHVTPSLLYHLIEIANSNPKGQSSLLKRVGVGGAPITKMALHSIGTLTERLVILYGSTEAAFIAAMSISSCDVDEYEDFLCGWPLRDSQYKIVNSEMMEVPVGQTGEILFKKSLACTSYVNNEQATNDTFLPGGWVKLGDRGYINSKGQITVLGRGAHAIMRGDDVVYPDQLESPILQCPGLIEVLITGVPDLNKFEEICALLVRQAGAGEELDEADVRRFCQESLFIKPENPEFNPIPKYFCFVQQIPKLSNGKVDRVAAKRLAAEMVSRKRL</sequence>
<reference evidence="3 4" key="1">
    <citation type="journal article" date="2021" name="Elife">
        <title>Chloroplast acquisition without the gene transfer in kleptoplastic sea slugs, Plakobranchus ocellatus.</title>
        <authorList>
            <person name="Maeda T."/>
            <person name="Takahashi S."/>
            <person name="Yoshida T."/>
            <person name="Shimamura S."/>
            <person name="Takaki Y."/>
            <person name="Nagai Y."/>
            <person name="Toyoda A."/>
            <person name="Suzuki Y."/>
            <person name="Arimoto A."/>
            <person name="Ishii H."/>
            <person name="Satoh N."/>
            <person name="Nishiyama T."/>
            <person name="Hasebe M."/>
            <person name="Maruyama T."/>
            <person name="Minagawa J."/>
            <person name="Obokata J."/>
            <person name="Shigenobu S."/>
        </authorList>
    </citation>
    <scope>NUCLEOTIDE SEQUENCE [LARGE SCALE GENOMIC DNA]</scope>
</reference>
<evidence type="ECO:0000259" key="2">
    <source>
        <dbReference type="Pfam" id="PF13193"/>
    </source>
</evidence>
<evidence type="ECO:0000259" key="1">
    <source>
        <dbReference type="Pfam" id="PF00501"/>
    </source>
</evidence>
<evidence type="ECO:0000313" key="4">
    <source>
        <dbReference type="Proteomes" id="UP000735302"/>
    </source>
</evidence>
<accession>A0AAV3YPN8</accession>
<dbReference type="EMBL" id="BLXT01001916">
    <property type="protein sequence ID" value="GFN89105.1"/>
    <property type="molecule type" value="Genomic_DNA"/>
</dbReference>
<dbReference type="InterPro" id="IPR045851">
    <property type="entry name" value="AMP-bd_C_sf"/>
</dbReference>